<reference evidence="1 2" key="1">
    <citation type="submission" date="2019-08" db="EMBL/GenBank/DDBJ databases">
        <title>In-depth cultivation of the pig gut microbiome towards novel bacterial diversity and tailored functional studies.</title>
        <authorList>
            <person name="Wylensek D."/>
            <person name="Hitch T.C.A."/>
            <person name="Clavel T."/>
        </authorList>
    </citation>
    <scope>NUCLEOTIDE SEQUENCE [LARGE SCALE GENOMIC DNA]</scope>
    <source>
        <strain evidence="1 2">Oil+RF-744-WCA-WT-11</strain>
    </source>
</reference>
<dbReference type="RefSeq" id="WP_154525687.1">
    <property type="nucleotide sequence ID" value="NZ_VULZ01000009.1"/>
</dbReference>
<dbReference type="Proteomes" id="UP000481852">
    <property type="component" value="Unassembled WGS sequence"/>
</dbReference>
<dbReference type="EMBL" id="VULZ01000009">
    <property type="protein sequence ID" value="MSS15135.1"/>
    <property type="molecule type" value="Genomic_DNA"/>
</dbReference>
<accession>A0A6L5X6R8</accession>
<dbReference type="AlphaFoldDB" id="A0A6L5X6R8"/>
<organism evidence="1 2">
    <name type="scientific">Porcincola intestinalis</name>
    <dbReference type="NCBI Taxonomy" id="2606632"/>
    <lineage>
        <taxon>Bacteria</taxon>
        <taxon>Bacillati</taxon>
        <taxon>Bacillota</taxon>
        <taxon>Clostridia</taxon>
        <taxon>Lachnospirales</taxon>
        <taxon>Lachnospiraceae</taxon>
        <taxon>Porcincola</taxon>
    </lineage>
</organism>
<dbReference type="Pfam" id="PF18941">
    <property type="entry name" value="DUF5688"/>
    <property type="match status" value="1"/>
</dbReference>
<evidence type="ECO:0000313" key="2">
    <source>
        <dbReference type="Proteomes" id="UP000481852"/>
    </source>
</evidence>
<protein>
    <submittedName>
        <fullName evidence="1">Uncharacterized protein</fullName>
    </submittedName>
</protein>
<comment type="caution">
    <text evidence="1">The sequence shown here is derived from an EMBL/GenBank/DDBJ whole genome shotgun (WGS) entry which is preliminary data.</text>
</comment>
<gene>
    <name evidence="1" type="ORF">FYJ35_08830</name>
</gene>
<dbReference type="InterPro" id="IPR043743">
    <property type="entry name" value="DUF5688"/>
</dbReference>
<name>A0A6L5X6R8_9FIRM</name>
<keyword evidence="2" id="KW-1185">Reference proteome</keyword>
<sequence length="310" mass="35622">MDYSTFKKEIPELISQKLGAEYKVRLFELRKYNGIVQDNLSIQKKEVSISPCIDLRYYYQKYIQGTAIEEIGNAILAYYMRSMPEQLEPSNLLDPGYVRNQVVCSLVNTDRSREFLKECPHFPFLNLSVVFYLLIDDVSIGAGTVLIRNFHLQQMKLKKEELLELAMKNMGRLLPADFMTTEQLISELRGGCPETENGTAECSNGYADSKVIDNRHPLFVLTNSRRSYGAVWMMDAEVLRRVADHLKDDFYVIPSSIHECMVLPAGYHLKTESLSQIVRRINRTKVAPEEVLADSVYRYDRARGRLIIAA</sequence>
<evidence type="ECO:0000313" key="1">
    <source>
        <dbReference type="EMBL" id="MSS15135.1"/>
    </source>
</evidence>
<proteinExistence type="predicted"/>